<feature type="binding site" evidence="6">
    <location>
        <position position="362"/>
    </location>
    <ligand>
        <name>substrate</name>
    </ligand>
</feature>
<keyword evidence="5 7" id="KW-0663">Pyridoxal phosphate</keyword>
<evidence type="ECO:0000259" key="8">
    <source>
        <dbReference type="Pfam" id="PF00266"/>
    </source>
</evidence>
<dbReference type="GO" id="GO:0019265">
    <property type="term" value="P:glycine biosynthetic process, by transamination of glyoxylate"/>
    <property type="evidence" value="ECO:0007669"/>
    <property type="project" value="TreeGrafter"/>
</dbReference>
<dbReference type="PANTHER" id="PTHR21152">
    <property type="entry name" value="AMINOTRANSFERASE CLASS V"/>
    <property type="match status" value="1"/>
</dbReference>
<dbReference type="FunFam" id="3.40.640.10:FF:000027">
    <property type="entry name" value="Serine--pyruvate aminotransferase, mitochondrial"/>
    <property type="match status" value="1"/>
</dbReference>
<evidence type="ECO:0000256" key="5">
    <source>
        <dbReference type="ARBA" id="ARBA00022898"/>
    </source>
</evidence>
<keyword evidence="4 9" id="KW-0808">Transferase</keyword>
<comment type="similarity">
    <text evidence="2">Belongs to the class-V pyridoxal-phosphate-dependent aminotransferase family.</text>
</comment>
<protein>
    <submittedName>
        <fullName evidence="9">(S)-ureidoglycine-glyoxylate aminotransferase</fullName>
    </submittedName>
</protein>
<dbReference type="PANTHER" id="PTHR21152:SF40">
    <property type="entry name" value="ALANINE--GLYOXYLATE AMINOTRANSFERASE"/>
    <property type="match status" value="1"/>
</dbReference>
<dbReference type="RefSeq" id="WP_092368991.1">
    <property type="nucleotide sequence ID" value="NZ_FNBM01000006.1"/>
</dbReference>
<evidence type="ECO:0000256" key="3">
    <source>
        <dbReference type="ARBA" id="ARBA00022576"/>
    </source>
</evidence>
<name>A0A1G7QCR5_9GAMM</name>
<feature type="modified residue" description="N6-(pyridoxal phosphate)lysine" evidence="7">
    <location>
        <position position="199"/>
    </location>
</feature>
<evidence type="ECO:0000313" key="10">
    <source>
        <dbReference type="Proteomes" id="UP000243378"/>
    </source>
</evidence>
<dbReference type="EMBL" id="FNBM01000006">
    <property type="protein sequence ID" value="SDF96303.1"/>
    <property type="molecule type" value="Genomic_DNA"/>
</dbReference>
<dbReference type="InterPro" id="IPR000192">
    <property type="entry name" value="Aminotrans_V_dom"/>
</dbReference>
<dbReference type="InterPro" id="IPR015421">
    <property type="entry name" value="PyrdxlP-dep_Trfase_major"/>
</dbReference>
<proteinExistence type="inferred from homology"/>
<evidence type="ECO:0000256" key="2">
    <source>
        <dbReference type="ARBA" id="ARBA00009236"/>
    </source>
</evidence>
<dbReference type="SUPFAM" id="SSF53383">
    <property type="entry name" value="PLP-dependent transferases"/>
    <property type="match status" value="1"/>
</dbReference>
<dbReference type="Gene3D" id="3.90.1150.10">
    <property type="entry name" value="Aspartate Aminotransferase, domain 1"/>
    <property type="match status" value="1"/>
</dbReference>
<evidence type="ECO:0000256" key="7">
    <source>
        <dbReference type="PIRSR" id="PIRSR000524-50"/>
    </source>
</evidence>
<dbReference type="Proteomes" id="UP000243378">
    <property type="component" value="Unassembled WGS sequence"/>
</dbReference>
<dbReference type="InterPro" id="IPR015422">
    <property type="entry name" value="PyrdxlP-dep_Trfase_small"/>
</dbReference>
<dbReference type="OrthoDB" id="9766472at2"/>
<dbReference type="Gene3D" id="3.40.640.10">
    <property type="entry name" value="Type I PLP-dependent aspartate aminotransferase-like (Major domain)"/>
    <property type="match status" value="1"/>
</dbReference>
<comment type="cofactor">
    <cofactor evidence="1 7">
        <name>pyridoxal 5'-phosphate</name>
        <dbReference type="ChEBI" id="CHEBI:597326"/>
    </cofactor>
</comment>
<gene>
    <name evidence="9" type="ORF">SAMN05216381_2781</name>
</gene>
<evidence type="ECO:0000313" key="9">
    <source>
        <dbReference type="EMBL" id="SDF96303.1"/>
    </source>
</evidence>
<sequence length="417" mass="45470">MTRSYLPVNPPQRLLMGPGPINADPRVLRAMSSQLIGQYDPAMTRYMNEVMALYRSVFRTANTATLLVDGTSRAGIEAILVSAIRPGDRVLVPVFGRFGHLLCEIARRCRADVHTIEVPWGEVFSAQQIEDAIKRVKPRLLLTVQGDTSTTMLQPLAELGDICRRHGVLFYTDATASLGGNPLDTDAWGLDAVSAGLQKCLGGPSGTAPITLSAQMEEVIRRRACVEAGIRTAAHQNGDDEMIYSNYFDLGMILDYWGPERLNHHTEATSALFAARECARIIDEEGLDAGIARHKLHGDALLKGIQGMGLETFGNLDHKMNNVLGVVIPEAVNGDQVRKLMLEDFGIEIGTSFGPLAGKVWRIGTMGYNARKDCVMQTLGALEAVLNRLGFRTVQGAAMQAAWGHYEEHCQLTPSTA</sequence>
<dbReference type="InterPro" id="IPR024169">
    <property type="entry name" value="SP_NH2Trfase/AEP_transaminase"/>
</dbReference>
<accession>A0A1G7QCR5</accession>
<evidence type="ECO:0000256" key="1">
    <source>
        <dbReference type="ARBA" id="ARBA00001933"/>
    </source>
</evidence>
<dbReference type="GO" id="GO:0004760">
    <property type="term" value="F:L-serine-pyruvate transaminase activity"/>
    <property type="evidence" value="ECO:0007669"/>
    <property type="project" value="TreeGrafter"/>
</dbReference>
<evidence type="ECO:0000256" key="4">
    <source>
        <dbReference type="ARBA" id="ARBA00022679"/>
    </source>
</evidence>
<dbReference type="STRING" id="640205.SAMN05216381_2781"/>
<organism evidence="9 10">
    <name type="scientific">Phytopseudomonas seleniipraecipitans</name>
    <dbReference type="NCBI Taxonomy" id="640205"/>
    <lineage>
        <taxon>Bacteria</taxon>
        <taxon>Pseudomonadati</taxon>
        <taxon>Pseudomonadota</taxon>
        <taxon>Gammaproteobacteria</taxon>
        <taxon>Pseudomonadales</taxon>
        <taxon>Pseudomonadaceae</taxon>
        <taxon>Phytopseudomonas</taxon>
    </lineage>
</organism>
<evidence type="ECO:0000256" key="6">
    <source>
        <dbReference type="PIRSR" id="PIRSR000524-1"/>
    </source>
</evidence>
<dbReference type="AlphaFoldDB" id="A0A1G7QCR5"/>
<feature type="domain" description="Aminotransferase class V" evidence="8">
    <location>
        <begin position="42"/>
        <end position="351"/>
    </location>
</feature>
<dbReference type="InterPro" id="IPR015424">
    <property type="entry name" value="PyrdxlP-dep_Trfase"/>
</dbReference>
<keyword evidence="3 9" id="KW-0032">Aminotransferase</keyword>
<dbReference type="PIRSF" id="PIRSF000524">
    <property type="entry name" value="SPT"/>
    <property type="match status" value="1"/>
</dbReference>
<dbReference type="Pfam" id="PF00266">
    <property type="entry name" value="Aminotran_5"/>
    <property type="match status" value="1"/>
</dbReference>
<dbReference type="GO" id="GO:0008453">
    <property type="term" value="F:alanine-glyoxylate transaminase activity"/>
    <property type="evidence" value="ECO:0007669"/>
    <property type="project" value="TreeGrafter"/>
</dbReference>
<reference evidence="9 10" key="1">
    <citation type="submission" date="2016-10" db="EMBL/GenBank/DDBJ databases">
        <authorList>
            <person name="de Groot N.N."/>
        </authorList>
    </citation>
    <scope>NUCLEOTIDE SEQUENCE [LARGE SCALE GENOMIC DNA]</scope>
    <source>
        <strain evidence="9 10">LMG 25475</strain>
    </source>
</reference>